<keyword evidence="1" id="KW-0732">Signal</keyword>
<comment type="caution">
    <text evidence="2">The sequence shown here is derived from an EMBL/GenBank/DDBJ whole genome shotgun (WGS) entry which is preliminary data.</text>
</comment>
<organism evidence="2 3">
    <name type="scientific">Flavivirga amylovorans</name>
    <dbReference type="NCBI Taxonomy" id="870486"/>
    <lineage>
        <taxon>Bacteria</taxon>
        <taxon>Pseudomonadati</taxon>
        <taxon>Bacteroidota</taxon>
        <taxon>Flavobacteriia</taxon>
        <taxon>Flavobacteriales</taxon>
        <taxon>Flavobacteriaceae</taxon>
        <taxon>Flavivirga</taxon>
    </lineage>
</organism>
<keyword evidence="3" id="KW-1185">Reference proteome</keyword>
<evidence type="ECO:0000256" key="1">
    <source>
        <dbReference type="SAM" id="SignalP"/>
    </source>
</evidence>
<dbReference type="PROSITE" id="PS51257">
    <property type="entry name" value="PROKAR_LIPOPROTEIN"/>
    <property type="match status" value="1"/>
</dbReference>
<name>A0ABT8X0S2_9FLAO</name>
<evidence type="ECO:0008006" key="4">
    <source>
        <dbReference type="Google" id="ProtNLM"/>
    </source>
</evidence>
<evidence type="ECO:0000313" key="3">
    <source>
        <dbReference type="Proteomes" id="UP001176891"/>
    </source>
</evidence>
<feature type="signal peptide" evidence="1">
    <location>
        <begin position="1"/>
        <end position="21"/>
    </location>
</feature>
<sequence length="172" mass="20458">MMKKGLCFILLILLTSCSAYKSMFIFSRFTIKPNTNAEAFKIIDTTSLYKEVESVNLTYNTKQNFNERQYVKYIRFKENGELVKLLTDKLTDWKSKESELKRMQRYNYSKKGFFIEYHFHTIQGGWSIWKAKLIKHTSDSLIFKHKDYITKYARTTMPKQQLESANNKKVAL</sequence>
<evidence type="ECO:0000313" key="2">
    <source>
        <dbReference type="EMBL" id="MDO5987204.1"/>
    </source>
</evidence>
<reference evidence="2" key="1">
    <citation type="submission" date="2023-07" db="EMBL/GenBank/DDBJ databases">
        <title>Two novel species in the genus Flavivirga.</title>
        <authorList>
            <person name="Kwon K."/>
        </authorList>
    </citation>
    <scope>NUCLEOTIDE SEQUENCE</scope>
    <source>
        <strain evidence="2">KACC 14157</strain>
    </source>
</reference>
<dbReference type="Proteomes" id="UP001176891">
    <property type="component" value="Unassembled WGS sequence"/>
</dbReference>
<dbReference type="EMBL" id="JAUOEM010000002">
    <property type="protein sequence ID" value="MDO5987204.1"/>
    <property type="molecule type" value="Genomic_DNA"/>
</dbReference>
<accession>A0ABT8X0S2</accession>
<feature type="chain" id="PRO_5045684128" description="Lipoprotein" evidence="1">
    <location>
        <begin position="22"/>
        <end position="172"/>
    </location>
</feature>
<proteinExistence type="predicted"/>
<gene>
    <name evidence="2" type="ORF">Q4Q39_07335</name>
</gene>
<dbReference type="RefSeq" id="WP_303281753.1">
    <property type="nucleotide sequence ID" value="NZ_BAABCZ010000005.1"/>
</dbReference>
<protein>
    <recommendedName>
        <fullName evidence="4">Lipoprotein</fullName>
    </recommendedName>
</protein>